<dbReference type="InterPro" id="IPR043129">
    <property type="entry name" value="ATPase_NBD"/>
</dbReference>
<protein>
    <submittedName>
        <fullName evidence="3">ROK family transcriptional regulator</fullName>
    </submittedName>
</protein>
<comment type="caution">
    <text evidence="3">The sequence shown here is derived from an EMBL/GenBank/DDBJ whole genome shotgun (WGS) entry which is preliminary data.</text>
</comment>
<name>A0ABN2V9G9_9ACTN</name>
<comment type="similarity">
    <text evidence="1">Belongs to the ROK (NagC/XylR) family.</text>
</comment>
<dbReference type="InterPro" id="IPR000600">
    <property type="entry name" value="ROK"/>
</dbReference>
<dbReference type="Proteomes" id="UP001500751">
    <property type="component" value="Unassembled WGS sequence"/>
</dbReference>
<gene>
    <name evidence="3" type="ORF">GCM10009839_65980</name>
</gene>
<feature type="compositionally biased region" description="Low complexity" evidence="2">
    <location>
        <begin position="14"/>
        <end position="37"/>
    </location>
</feature>
<dbReference type="Pfam" id="PF00480">
    <property type="entry name" value="ROK"/>
    <property type="match status" value="1"/>
</dbReference>
<reference evidence="3 4" key="1">
    <citation type="journal article" date="2019" name="Int. J. Syst. Evol. Microbiol.">
        <title>The Global Catalogue of Microorganisms (GCM) 10K type strain sequencing project: providing services to taxonomists for standard genome sequencing and annotation.</title>
        <authorList>
            <consortium name="The Broad Institute Genomics Platform"/>
            <consortium name="The Broad Institute Genome Sequencing Center for Infectious Disease"/>
            <person name="Wu L."/>
            <person name="Ma J."/>
        </authorList>
    </citation>
    <scope>NUCLEOTIDE SEQUENCE [LARGE SCALE GENOMIC DNA]</scope>
    <source>
        <strain evidence="3 4">JCM 16014</strain>
    </source>
</reference>
<sequence length="441" mass="45636">MPDRTPPSRPARRPAPARNPTPASGPASGPASTPTPAVSDARLVMAGRREASAGAVLRAVLAHGPVARSTIARLTGLSPASMTGHSTELIALGLLRDLPEQIQSNGLGRPHLPVDIDTDRHVVGAVHIAVPHTTVAVLDLRGRVLKSSRIPHRAGDTPAASAADTLRHAARCLLDLLHRYGAGATPLGVGVACGGWVDQDTGTVVEHAMLGWSEVPVRDLLREHTGLPVHVDGHSRALLHGERLFGAARDARSVLHLFVGNVVEAAFALDDAAHYGPRSQAGVIAHLPLANSAEHCPCGRTGCFQASVSERTVTGRAVATGVVAAHDFPALLTEARAGTEAAVDLLVERARLVGQGAALLIDVFSPELVVVADQAVMALPSVLTALRAEIAVSTRTRFDAATAVVPSSFAGDTLAVAGGSAVLDALYRNPLTAVPAPRRHP</sequence>
<proteinExistence type="inferred from homology"/>
<feature type="region of interest" description="Disordered" evidence="2">
    <location>
        <begin position="1"/>
        <end position="37"/>
    </location>
</feature>
<accession>A0ABN2V9G9</accession>
<dbReference type="SUPFAM" id="SSF46785">
    <property type="entry name" value="Winged helix' DNA-binding domain"/>
    <property type="match status" value="1"/>
</dbReference>
<dbReference type="InterPro" id="IPR036388">
    <property type="entry name" value="WH-like_DNA-bd_sf"/>
</dbReference>
<dbReference type="PANTHER" id="PTHR18964:SF149">
    <property type="entry name" value="BIFUNCTIONAL UDP-N-ACETYLGLUCOSAMINE 2-EPIMERASE_N-ACETYLMANNOSAMINE KINASE"/>
    <property type="match status" value="1"/>
</dbReference>
<dbReference type="PANTHER" id="PTHR18964">
    <property type="entry name" value="ROK (REPRESSOR, ORF, KINASE) FAMILY"/>
    <property type="match status" value="1"/>
</dbReference>
<evidence type="ECO:0000256" key="2">
    <source>
        <dbReference type="SAM" id="MobiDB-lite"/>
    </source>
</evidence>
<organism evidence="3 4">
    <name type="scientific">Catenulispora yoronensis</name>
    <dbReference type="NCBI Taxonomy" id="450799"/>
    <lineage>
        <taxon>Bacteria</taxon>
        <taxon>Bacillati</taxon>
        <taxon>Actinomycetota</taxon>
        <taxon>Actinomycetes</taxon>
        <taxon>Catenulisporales</taxon>
        <taxon>Catenulisporaceae</taxon>
        <taxon>Catenulispora</taxon>
    </lineage>
</organism>
<evidence type="ECO:0000313" key="4">
    <source>
        <dbReference type="Proteomes" id="UP001500751"/>
    </source>
</evidence>
<evidence type="ECO:0000313" key="3">
    <source>
        <dbReference type="EMBL" id="GAA2050373.1"/>
    </source>
</evidence>
<dbReference type="InterPro" id="IPR036390">
    <property type="entry name" value="WH_DNA-bd_sf"/>
</dbReference>
<dbReference type="EMBL" id="BAAAQN010000049">
    <property type="protein sequence ID" value="GAA2050373.1"/>
    <property type="molecule type" value="Genomic_DNA"/>
</dbReference>
<dbReference type="Gene3D" id="3.30.420.40">
    <property type="match status" value="2"/>
</dbReference>
<keyword evidence="4" id="KW-1185">Reference proteome</keyword>
<dbReference type="SUPFAM" id="SSF53067">
    <property type="entry name" value="Actin-like ATPase domain"/>
    <property type="match status" value="1"/>
</dbReference>
<dbReference type="Gene3D" id="1.10.10.10">
    <property type="entry name" value="Winged helix-like DNA-binding domain superfamily/Winged helix DNA-binding domain"/>
    <property type="match status" value="1"/>
</dbReference>
<evidence type="ECO:0000256" key="1">
    <source>
        <dbReference type="ARBA" id="ARBA00006479"/>
    </source>
</evidence>